<comment type="subcellular location">
    <subcellularLocation>
        <location evidence="3">Cytoplasm</location>
    </subcellularLocation>
    <subcellularLocation>
        <location evidence="2 14">Nucleus</location>
    </subcellularLocation>
</comment>
<dbReference type="SUPFAM" id="SSF57850">
    <property type="entry name" value="RING/U-box"/>
    <property type="match status" value="2"/>
</dbReference>
<accession>A0AAD9K321</accession>
<keyword evidence="8" id="KW-0963">Cytoplasm</keyword>
<evidence type="ECO:0000256" key="10">
    <source>
        <dbReference type="ARBA" id="ARBA00022786"/>
    </source>
</evidence>
<name>A0AAD9K321_9ANNE</name>
<evidence type="ECO:0000256" key="6">
    <source>
        <dbReference type="ARBA" id="ARBA00016935"/>
    </source>
</evidence>
<dbReference type="PIRSF" id="PIRSF023577">
    <property type="entry name" value="ENOS_interacting"/>
    <property type="match status" value="1"/>
</dbReference>
<keyword evidence="15" id="KW-0175">Coiled coil</keyword>
<organism evidence="18 19">
    <name type="scientific">Paralvinella palmiformis</name>
    <dbReference type="NCBI Taxonomy" id="53620"/>
    <lineage>
        <taxon>Eukaryota</taxon>
        <taxon>Metazoa</taxon>
        <taxon>Spiralia</taxon>
        <taxon>Lophotrochozoa</taxon>
        <taxon>Annelida</taxon>
        <taxon>Polychaeta</taxon>
        <taxon>Sedentaria</taxon>
        <taxon>Canalipalpata</taxon>
        <taxon>Terebellida</taxon>
        <taxon>Terebelliformia</taxon>
        <taxon>Alvinellidae</taxon>
        <taxon>Paralvinella</taxon>
    </lineage>
</organism>
<feature type="region of interest" description="Disordered" evidence="16">
    <location>
        <begin position="125"/>
        <end position="150"/>
    </location>
</feature>
<dbReference type="InterPro" id="IPR013083">
    <property type="entry name" value="Znf_RING/FYVE/PHD"/>
</dbReference>
<evidence type="ECO:0000256" key="4">
    <source>
        <dbReference type="ARBA" id="ARBA00008126"/>
    </source>
</evidence>
<comment type="similarity">
    <text evidence="4 14">Belongs to the NOSIP family.</text>
</comment>
<feature type="coiled-coil region" evidence="15">
    <location>
        <begin position="71"/>
        <end position="117"/>
    </location>
</feature>
<dbReference type="InterPro" id="IPR031790">
    <property type="entry name" value="Znf-NOSIP"/>
</dbReference>
<evidence type="ECO:0000259" key="17">
    <source>
        <dbReference type="Pfam" id="PF15906"/>
    </source>
</evidence>
<sequence length="297" mass="33302">MTRHAKNCTAGAVYTYHEKKKDTHTSGYGSQSIRLGKDSIKEFDCCCLTLQPCRNPVITPDGYLFDKEAILEYIIHKKREMARQLKEYERQKNRFVKEKVELQKAEQESRLQKFVEKQGVTVGKFLDKKDEPEPSTSNGTTESTSISNMVDTKKKELPSFWIPALTPAAKETELKKPDEKVRCPMSGKPIKLKDLIEVKFTPIKDDGKKSLITKSARYVCAVTNDVLGNSVPCAVLKTSGTVVTVECVEKLIRKDMLDPINGKKLTEKDIIHLQRGATGFSGSGLKLDAKKDGPTMN</sequence>
<evidence type="ECO:0000256" key="5">
    <source>
        <dbReference type="ARBA" id="ARBA00012483"/>
    </source>
</evidence>
<evidence type="ECO:0000256" key="13">
    <source>
        <dbReference type="ARBA" id="ARBA00032934"/>
    </source>
</evidence>
<dbReference type="CDD" id="cd16662">
    <property type="entry name" value="RING-Ubox2_NOSIP"/>
    <property type="match status" value="1"/>
</dbReference>
<evidence type="ECO:0000256" key="8">
    <source>
        <dbReference type="ARBA" id="ARBA00022490"/>
    </source>
</evidence>
<dbReference type="Proteomes" id="UP001208570">
    <property type="component" value="Unassembled WGS sequence"/>
</dbReference>
<dbReference type="CDD" id="cd16661">
    <property type="entry name" value="RING-Ubox1_NOSIP"/>
    <property type="match status" value="1"/>
</dbReference>
<comment type="caution">
    <text evidence="18">The sequence shown here is derived from an EMBL/GenBank/DDBJ whole genome shotgun (WGS) entry which is preliminary data.</text>
</comment>
<proteinExistence type="inferred from homology"/>
<dbReference type="GO" id="GO:0005737">
    <property type="term" value="C:cytoplasm"/>
    <property type="evidence" value="ECO:0007669"/>
    <property type="project" value="UniProtKB-SubCell"/>
</dbReference>
<evidence type="ECO:0000256" key="15">
    <source>
        <dbReference type="SAM" id="Coils"/>
    </source>
</evidence>
<feature type="compositionally biased region" description="Polar residues" evidence="16">
    <location>
        <begin position="134"/>
        <end position="150"/>
    </location>
</feature>
<dbReference type="Gene3D" id="3.30.40.10">
    <property type="entry name" value="Zinc/RING finger domain, C3HC4 (zinc finger)"/>
    <property type="match status" value="2"/>
</dbReference>
<evidence type="ECO:0000256" key="3">
    <source>
        <dbReference type="ARBA" id="ARBA00004496"/>
    </source>
</evidence>
<dbReference type="GO" id="GO:0061630">
    <property type="term" value="F:ubiquitin protein ligase activity"/>
    <property type="evidence" value="ECO:0007669"/>
    <property type="project" value="UniProtKB-EC"/>
</dbReference>
<comment type="catalytic activity">
    <reaction evidence="1">
        <text>S-ubiquitinyl-[E2 ubiquitin-conjugating enzyme]-L-cysteine + [acceptor protein]-L-lysine = [E2 ubiquitin-conjugating enzyme]-L-cysteine + N(6)-ubiquitinyl-[acceptor protein]-L-lysine.</text>
        <dbReference type="EC" id="2.3.2.27"/>
    </reaction>
</comment>
<evidence type="ECO:0000256" key="12">
    <source>
        <dbReference type="ARBA" id="ARBA00029661"/>
    </source>
</evidence>
<dbReference type="PANTHER" id="PTHR13063">
    <property type="entry name" value="ENOS INTERACTING PROTEIN"/>
    <property type="match status" value="1"/>
</dbReference>
<evidence type="ECO:0000256" key="2">
    <source>
        <dbReference type="ARBA" id="ARBA00004123"/>
    </source>
</evidence>
<evidence type="ECO:0000256" key="14">
    <source>
        <dbReference type="PIRNR" id="PIRNR023577"/>
    </source>
</evidence>
<gene>
    <name evidence="18" type="ORF">LSH36_70g02046</name>
</gene>
<dbReference type="Pfam" id="PF15906">
    <property type="entry name" value="zf-NOSIP"/>
    <property type="match status" value="1"/>
</dbReference>
<dbReference type="PANTHER" id="PTHR13063:SF10">
    <property type="entry name" value="NITRIC OXIDE SYNTHASE-INTERACTING PROTEIN"/>
    <property type="match status" value="1"/>
</dbReference>
<keyword evidence="7" id="KW-0217">Developmental protein</keyword>
<evidence type="ECO:0000256" key="9">
    <source>
        <dbReference type="ARBA" id="ARBA00022679"/>
    </source>
</evidence>
<evidence type="ECO:0000256" key="11">
    <source>
        <dbReference type="ARBA" id="ARBA00023242"/>
    </source>
</evidence>
<evidence type="ECO:0000256" key="16">
    <source>
        <dbReference type="SAM" id="MobiDB-lite"/>
    </source>
</evidence>
<evidence type="ECO:0000313" key="19">
    <source>
        <dbReference type="Proteomes" id="UP001208570"/>
    </source>
</evidence>
<dbReference type="EMBL" id="JAODUP010000070">
    <property type="protein sequence ID" value="KAK2164014.1"/>
    <property type="molecule type" value="Genomic_DNA"/>
</dbReference>
<dbReference type="EC" id="2.3.2.27" evidence="5"/>
<evidence type="ECO:0000256" key="7">
    <source>
        <dbReference type="ARBA" id="ARBA00022473"/>
    </source>
</evidence>
<keyword evidence="9" id="KW-0808">Transferase</keyword>
<evidence type="ECO:0000256" key="1">
    <source>
        <dbReference type="ARBA" id="ARBA00000900"/>
    </source>
</evidence>
<keyword evidence="19" id="KW-1185">Reference proteome</keyword>
<dbReference type="FunFam" id="3.30.40.10:FF:000251">
    <property type="entry name" value="Nitric oxide synthase-interacting protein"/>
    <property type="match status" value="1"/>
</dbReference>
<dbReference type="InterPro" id="IPR016818">
    <property type="entry name" value="NOSIP"/>
</dbReference>
<reference evidence="18" key="1">
    <citation type="journal article" date="2023" name="Mol. Biol. Evol.">
        <title>Third-Generation Sequencing Reveals the Adaptive Role of the Epigenome in Three Deep-Sea Polychaetes.</title>
        <authorList>
            <person name="Perez M."/>
            <person name="Aroh O."/>
            <person name="Sun Y."/>
            <person name="Lan Y."/>
            <person name="Juniper S.K."/>
            <person name="Young C.R."/>
            <person name="Angers B."/>
            <person name="Qian P.Y."/>
        </authorList>
    </citation>
    <scope>NUCLEOTIDE SEQUENCE</scope>
    <source>
        <strain evidence="18">P08H-3</strain>
    </source>
</reference>
<evidence type="ECO:0000313" key="18">
    <source>
        <dbReference type="EMBL" id="KAK2164014.1"/>
    </source>
</evidence>
<dbReference type="GO" id="GO:0005634">
    <property type="term" value="C:nucleus"/>
    <property type="evidence" value="ECO:0007669"/>
    <property type="project" value="UniProtKB-SubCell"/>
</dbReference>
<dbReference type="AlphaFoldDB" id="A0AAD9K321"/>
<feature type="domain" description="Nitric oxide synthase-interacting protein zinc-finger" evidence="17">
    <location>
        <begin position="4"/>
        <end position="78"/>
    </location>
</feature>
<dbReference type="FunFam" id="3.30.40.10:FF:001144">
    <property type="entry name" value="Nitric oxide synthase-interacting protein"/>
    <property type="match status" value="1"/>
</dbReference>
<keyword evidence="10" id="KW-0833">Ubl conjugation pathway</keyword>
<protein>
    <recommendedName>
        <fullName evidence="6">Nitric oxide synthase-interacting protein</fullName>
        <ecNumber evidence="5">2.3.2.27</ecNumber>
    </recommendedName>
    <alternativeName>
        <fullName evidence="12">E3 ubiquitin-protein ligase NOSIP</fullName>
    </alternativeName>
    <alternativeName>
        <fullName evidence="13">RING-type E3 ubiquitin transferase NOSIP</fullName>
    </alternativeName>
</protein>
<keyword evidence="11 14" id="KW-0539">Nucleus</keyword>